<reference evidence="9" key="2">
    <citation type="journal article" date="2018" name="Environ. Sci. Technol.">
        <title>The Toxicogenome of Hyalella azteca: A Model for Sediment Ecotoxicology and Evolutionary Toxicology.</title>
        <authorList>
            <person name="Poynton H.C."/>
            <person name="Hasenbein S."/>
            <person name="Benoit J.B."/>
            <person name="Sepulveda M.S."/>
            <person name="Poelchau M.F."/>
            <person name="Hughes D.S.T."/>
            <person name="Murali S.C."/>
            <person name="Chen S."/>
            <person name="Glastad K.M."/>
            <person name="Goodisman M.A.D."/>
            <person name="Werren J.H."/>
            <person name="Vineis J.H."/>
            <person name="Bowen J.L."/>
            <person name="Friedrich M."/>
            <person name="Jones J."/>
            <person name="Robertson H.M."/>
            <person name="Feyereisen R."/>
            <person name="Mechler-Hickson A."/>
            <person name="Mathers N."/>
            <person name="Lee C.E."/>
            <person name="Colbourne J.K."/>
            <person name="Biales A."/>
            <person name="Johnston J.S."/>
            <person name="Wellborn G.A."/>
            <person name="Rosendale A.J."/>
            <person name="Cridge A.G."/>
            <person name="Munoz-Torres M.C."/>
            <person name="Bain P.A."/>
            <person name="Manny A.R."/>
            <person name="Major K.M."/>
            <person name="Lambert F.N."/>
            <person name="Vulpe C.D."/>
            <person name="Tuck P."/>
            <person name="Blalock B.J."/>
            <person name="Lin Y.Y."/>
            <person name="Smith M.E."/>
            <person name="Ochoa-Acuna H."/>
            <person name="Chen M.M."/>
            <person name="Childers C.P."/>
            <person name="Qu J."/>
            <person name="Dugan S."/>
            <person name="Lee S.L."/>
            <person name="Chao H."/>
            <person name="Dinh H."/>
            <person name="Han Y."/>
            <person name="Doddapaneni H."/>
            <person name="Worley K.C."/>
            <person name="Muzny D.M."/>
            <person name="Gibbs R.A."/>
            <person name="Richards S."/>
        </authorList>
    </citation>
    <scope>NUCLEOTIDE SEQUENCE</scope>
    <source>
        <strain evidence="9">HAZT.00-mixed</strain>
        <tissue evidence="9">Whole organism</tissue>
    </source>
</reference>
<dbReference type="CDD" id="cd00086">
    <property type="entry name" value="homeodomain"/>
    <property type="match status" value="1"/>
</dbReference>
<keyword evidence="2 5" id="KW-0238">DNA-binding</keyword>
<feature type="region of interest" description="Disordered" evidence="7">
    <location>
        <begin position="143"/>
        <end position="175"/>
    </location>
</feature>
<dbReference type="PANTHER" id="PTHR24340:SF32">
    <property type="entry name" value="HOMEOBOX PROTEIN NKX-2.3"/>
    <property type="match status" value="1"/>
</dbReference>
<evidence type="ECO:0000256" key="3">
    <source>
        <dbReference type="ARBA" id="ARBA00023155"/>
    </source>
</evidence>
<dbReference type="InterPro" id="IPR050394">
    <property type="entry name" value="Homeobox_NK-like"/>
</dbReference>
<dbReference type="InterPro" id="IPR001356">
    <property type="entry name" value="HD"/>
</dbReference>
<dbReference type="AlphaFoldDB" id="A0A6A0GZ32"/>
<dbReference type="Gene3D" id="1.10.10.60">
    <property type="entry name" value="Homeodomain-like"/>
    <property type="match status" value="1"/>
</dbReference>
<dbReference type="InterPro" id="IPR020479">
    <property type="entry name" value="HD_metazoa"/>
</dbReference>
<dbReference type="GO" id="GO:0005634">
    <property type="term" value="C:nucleus"/>
    <property type="evidence" value="ECO:0007669"/>
    <property type="project" value="UniProtKB-SubCell"/>
</dbReference>
<dbReference type="SMART" id="SM00389">
    <property type="entry name" value="HOX"/>
    <property type="match status" value="1"/>
</dbReference>
<keyword evidence="3 5" id="KW-0371">Homeobox</keyword>
<name>A0A6A0GZ32_HYAAZ</name>
<dbReference type="GO" id="GO:0000981">
    <property type="term" value="F:DNA-binding transcription factor activity, RNA polymerase II-specific"/>
    <property type="evidence" value="ECO:0007669"/>
    <property type="project" value="InterPro"/>
</dbReference>
<dbReference type="Pfam" id="PF00046">
    <property type="entry name" value="Homeodomain"/>
    <property type="match status" value="1"/>
</dbReference>
<dbReference type="PANTHER" id="PTHR24340">
    <property type="entry name" value="HOMEOBOX PROTEIN NKX"/>
    <property type="match status" value="1"/>
</dbReference>
<organism evidence="9">
    <name type="scientific">Hyalella azteca</name>
    <name type="common">Amphipod</name>
    <dbReference type="NCBI Taxonomy" id="294128"/>
    <lineage>
        <taxon>Eukaryota</taxon>
        <taxon>Metazoa</taxon>
        <taxon>Ecdysozoa</taxon>
        <taxon>Arthropoda</taxon>
        <taxon>Crustacea</taxon>
        <taxon>Multicrustacea</taxon>
        <taxon>Malacostraca</taxon>
        <taxon>Eumalacostraca</taxon>
        <taxon>Peracarida</taxon>
        <taxon>Amphipoda</taxon>
        <taxon>Senticaudata</taxon>
        <taxon>Talitrida</taxon>
        <taxon>Talitroidea</taxon>
        <taxon>Hyalellidae</taxon>
        <taxon>Hyalella</taxon>
    </lineage>
</organism>
<dbReference type="InterPro" id="IPR017970">
    <property type="entry name" value="Homeobox_CS"/>
</dbReference>
<proteinExistence type="predicted"/>
<dbReference type="SUPFAM" id="SSF46689">
    <property type="entry name" value="Homeodomain-like"/>
    <property type="match status" value="1"/>
</dbReference>
<dbReference type="InterPro" id="IPR009057">
    <property type="entry name" value="Homeodomain-like_sf"/>
</dbReference>
<dbReference type="Proteomes" id="UP000711488">
    <property type="component" value="Unassembled WGS sequence"/>
</dbReference>
<sequence>MCDLVIEVSELERRFKQQRYLSAPEREQLAGILKLSSTQVKIWFQNRRYKCKRLRQDLTLEQSAAAAGGGAAVGHVSVTPSSMAAAVAAAAAAATSPRRVAVPVLVRDGKPCPAYSSSFPSSSTAPQFGPQYSSPSLYQCPPAPYSPHGASSSPFPPHSSQNSHNLPYMNHGVPFGSQPAIRSGW</sequence>
<evidence type="ECO:0000313" key="9">
    <source>
        <dbReference type="EMBL" id="KAA0192799.1"/>
    </source>
</evidence>
<comment type="caution">
    <text evidence="9">The sequence shown here is derived from an EMBL/GenBank/DDBJ whole genome shotgun (WGS) entry which is preliminary data.</text>
</comment>
<dbReference type="EMBL" id="JQDR03011415">
    <property type="protein sequence ID" value="KAA0192799.1"/>
    <property type="molecule type" value="Genomic_DNA"/>
</dbReference>
<gene>
    <name evidence="9" type="ORF">HAZT_HAZT010863</name>
</gene>
<evidence type="ECO:0000256" key="7">
    <source>
        <dbReference type="SAM" id="MobiDB-lite"/>
    </source>
</evidence>
<reference evidence="9" key="3">
    <citation type="submission" date="2019-06" db="EMBL/GenBank/DDBJ databases">
        <authorList>
            <person name="Poynton C."/>
            <person name="Hasenbein S."/>
            <person name="Benoit J.B."/>
            <person name="Sepulveda M.S."/>
            <person name="Poelchau M.F."/>
            <person name="Murali S.C."/>
            <person name="Chen S."/>
            <person name="Glastad K.M."/>
            <person name="Werren J.H."/>
            <person name="Vineis J.H."/>
            <person name="Bowen J.L."/>
            <person name="Friedrich M."/>
            <person name="Jones J."/>
            <person name="Robertson H.M."/>
            <person name="Feyereisen R."/>
            <person name="Mechler-Hickson A."/>
            <person name="Mathers N."/>
            <person name="Lee C.E."/>
            <person name="Colbourne J.K."/>
            <person name="Biales A."/>
            <person name="Johnston J.S."/>
            <person name="Wellborn G.A."/>
            <person name="Rosendale A.J."/>
            <person name="Cridge A.G."/>
            <person name="Munoz-Torres M.C."/>
            <person name="Bain P.A."/>
            <person name="Manny A.R."/>
            <person name="Major K.M."/>
            <person name="Lambert F.N."/>
            <person name="Vulpe C.D."/>
            <person name="Tuck P."/>
            <person name="Blalock B.J."/>
            <person name="Lin Y.-Y."/>
            <person name="Smith M.E."/>
            <person name="Ochoa-Acuna H."/>
            <person name="Chen M.-J.M."/>
            <person name="Childers C.P."/>
            <person name="Qu J."/>
            <person name="Dugan S."/>
            <person name="Lee S.L."/>
            <person name="Chao H."/>
            <person name="Dinh H."/>
            <person name="Han Y."/>
            <person name="Doddapaneni H."/>
            <person name="Worley K.C."/>
            <person name="Muzny D.M."/>
            <person name="Gibbs R.A."/>
            <person name="Richards S."/>
        </authorList>
    </citation>
    <scope>NUCLEOTIDE SEQUENCE</scope>
    <source>
        <strain evidence="9">HAZT.00-mixed</strain>
        <tissue evidence="9">Whole organism</tissue>
    </source>
</reference>
<accession>A0A6A0GZ32</accession>
<dbReference type="PRINTS" id="PR00024">
    <property type="entry name" value="HOMEOBOX"/>
</dbReference>
<dbReference type="PROSITE" id="PS50071">
    <property type="entry name" value="HOMEOBOX_2"/>
    <property type="match status" value="1"/>
</dbReference>
<evidence type="ECO:0000256" key="1">
    <source>
        <dbReference type="ARBA" id="ARBA00004123"/>
    </source>
</evidence>
<evidence type="ECO:0000256" key="2">
    <source>
        <dbReference type="ARBA" id="ARBA00023125"/>
    </source>
</evidence>
<comment type="subcellular location">
    <subcellularLocation>
        <location evidence="1 5 6">Nucleus</location>
    </subcellularLocation>
</comment>
<feature type="DNA-binding region" description="Homeobox" evidence="5">
    <location>
        <begin position="9"/>
        <end position="55"/>
    </location>
</feature>
<evidence type="ECO:0000259" key="8">
    <source>
        <dbReference type="PROSITE" id="PS50071"/>
    </source>
</evidence>
<reference evidence="9" key="1">
    <citation type="submission" date="2014-08" db="EMBL/GenBank/DDBJ databases">
        <authorList>
            <person name="Murali S."/>
            <person name="Richards S."/>
            <person name="Bandaranaike D."/>
            <person name="Bellair M."/>
            <person name="Blankenburg K."/>
            <person name="Chao H."/>
            <person name="Dinh H."/>
            <person name="Doddapaneni H."/>
            <person name="Dugan-Rocha S."/>
            <person name="Elkadiri S."/>
            <person name="Gnanaolivu R."/>
            <person name="Hughes D."/>
            <person name="Lee S."/>
            <person name="Li M."/>
            <person name="Ming W."/>
            <person name="Munidasa M."/>
            <person name="Muniz J."/>
            <person name="Nguyen L."/>
            <person name="Osuji N."/>
            <person name="Pu L.-L."/>
            <person name="Puazo M."/>
            <person name="Skinner E."/>
            <person name="Qu C."/>
            <person name="Quiroz J."/>
            <person name="Raj R."/>
            <person name="Weissenberger G."/>
            <person name="Xin Y."/>
            <person name="Zou X."/>
            <person name="Han Y."/>
            <person name="Worley K."/>
            <person name="Muzny D."/>
            <person name="Gibbs R."/>
        </authorList>
    </citation>
    <scope>NUCLEOTIDE SEQUENCE</scope>
    <source>
        <strain evidence="9">HAZT.00-mixed</strain>
        <tissue evidence="9">Whole organism</tissue>
    </source>
</reference>
<feature type="domain" description="Homeobox" evidence="8">
    <location>
        <begin position="7"/>
        <end position="54"/>
    </location>
</feature>
<feature type="compositionally biased region" description="Polar residues" evidence="7">
    <location>
        <begin position="149"/>
        <end position="165"/>
    </location>
</feature>
<protein>
    <recommendedName>
        <fullName evidence="8">Homeobox domain-containing protein</fullName>
    </recommendedName>
</protein>
<evidence type="ECO:0000256" key="5">
    <source>
        <dbReference type="PROSITE-ProRule" id="PRU00108"/>
    </source>
</evidence>
<keyword evidence="4 5" id="KW-0539">Nucleus</keyword>
<evidence type="ECO:0000256" key="4">
    <source>
        <dbReference type="ARBA" id="ARBA00023242"/>
    </source>
</evidence>
<dbReference type="GO" id="GO:0030154">
    <property type="term" value="P:cell differentiation"/>
    <property type="evidence" value="ECO:0007669"/>
    <property type="project" value="TreeGrafter"/>
</dbReference>
<dbReference type="PROSITE" id="PS00027">
    <property type="entry name" value="HOMEOBOX_1"/>
    <property type="match status" value="1"/>
</dbReference>
<dbReference type="GO" id="GO:0000978">
    <property type="term" value="F:RNA polymerase II cis-regulatory region sequence-specific DNA binding"/>
    <property type="evidence" value="ECO:0007669"/>
    <property type="project" value="TreeGrafter"/>
</dbReference>
<evidence type="ECO:0000256" key="6">
    <source>
        <dbReference type="RuleBase" id="RU000682"/>
    </source>
</evidence>